<evidence type="ECO:0000313" key="3">
    <source>
        <dbReference type="EMBL" id="KTT75816.1"/>
    </source>
</evidence>
<dbReference type="Proteomes" id="UP000074410">
    <property type="component" value="Unassembled WGS sequence"/>
</dbReference>
<evidence type="ECO:0000313" key="7">
    <source>
        <dbReference type="Proteomes" id="UP000074072"/>
    </source>
</evidence>
<dbReference type="STRING" id="33051.SB4_01895"/>
<dbReference type="AlphaFoldDB" id="A0A147I919"/>
<dbReference type="Proteomes" id="UP000074072">
    <property type="component" value="Unassembled WGS sequence"/>
</dbReference>
<dbReference type="EMBL" id="LDTD01000005">
    <property type="protein sequence ID" value="KTT75816.1"/>
    <property type="molecule type" value="Genomic_DNA"/>
</dbReference>
<evidence type="ECO:0000313" key="8">
    <source>
        <dbReference type="Proteomes" id="UP000074410"/>
    </source>
</evidence>
<dbReference type="Proteomes" id="UP000072867">
    <property type="component" value="Unassembled WGS sequence"/>
</dbReference>
<sequence>MLSYRLSRRRPGTKRPILADRRGAAIVEFALVATPFVALMLAILQTSLAYFAQEALESAVEVSARSIVTGQAQAADIASSGQGLTQAQLAERFRKAACAGLPGFMSCARLYVDVRSAANSAGLGGNSLPLTFDSSGKPTNAFSYNLGGQGALVMVRFIYLWPMQVAPTADLKAAGTGQTVLMATSVSKSEAFT</sequence>
<name>A0A147I919_9SPHN</name>
<dbReference type="EMBL" id="LDTC01000008">
    <property type="protein sequence ID" value="KTW17697.1"/>
    <property type="molecule type" value="Genomic_DNA"/>
</dbReference>
<protein>
    <submittedName>
        <fullName evidence="3">Pilus assembly protein TadE</fullName>
    </submittedName>
</protein>
<dbReference type="OrthoDB" id="7349713at2"/>
<evidence type="ECO:0000256" key="1">
    <source>
        <dbReference type="SAM" id="Phobius"/>
    </source>
</evidence>
<evidence type="ECO:0000259" key="2">
    <source>
        <dbReference type="Pfam" id="PF07811"/>
    </source>
</evidence>
<dbReference type="Pfam" id="PF07811">
    <property type="entry name" value="TadE"/>
    <property type="match status" value="1"/>
</dbReference>
<dbReference type="InterPro" id="IPR012495">
    <property type="entry name" value="TadE-like_dom"/>
</dbReference>
<feature type="domain" description="TadE-like" evidence="2">
    <location>
        <begin position="23"/>
        <end position="65"/>
    </location>
</feature>
<evidence type="ECO:0000313" key="5">
    <source>
        <dbReference type="EMBL" id="KTW17697.1"/>
    </source>
</evidence>
<keyword evidence="1" id="KW-1133">Transmembrane helix</keyword>
<dbReference type="RefSeq" id="WP_058715378.1">
    <property type="nucleotide sequence ID" value="NZ_LDTD01000005.1"/>
</dbReference>
<feature type="transmembrane region" description="Helical" evidence="1">
    <location>
        <begin position="24"/>
        <end position="44"/>
    </location>
</feature>
<accession>A0A147I919</accession>
<keyword evidence="1" id="KW-0812">Transmembrane</keyword>
<comment type="caution">
    <text evidence="3">The sequence shown here is derived from an EMBL/GenBank/DDBJ whole genome shotgun (WGS) entry which is preliminary data.</text>
</comment>
<dbReference type="EMBL" id="LDTE01000008">
    <property type="protein sequence ID" value="KTW02935.1"/>
    <property type="molecule type" value="Genomic_DNA"/>
</dbReference>
<organism evidence="3 6">
    <name type="scientific">Sphingomonas sanguinis</name>
    <dbReference type="NCBI Taxonomy" id="33051"/>
    <lineage>
        <taxon>Bacteria</taxon>
        <taxon>Pseudomonadati</taxon>
        <taxon>Pseudomonadota</taxon>
        <taxon>Alphaproteobacteria</taxon>
        <taxon>Sphingomonadales</taxon>
        <taxon>Sphingomonadaceae</taxon>
        <taxon>Sphingomonas</taxon>
    </lineage>
</organism>
<gene>
    <name evidence="5" type="ORF">NS258_01495</name>
    <name evidence="3" type="ORF">NS319_00335</name>
    <name evidence="4" type="ORF">SB4_01895</name>
</gene>
<reference evidence="6 7" key="1">
    <citation type="journal article" date="2016" name="Front. Microbiol.">
        <title>Genomic Resource of Rice Seed Associated Bacteria.</title>
        <authorList>
            <person name="Midha S."/>
            <person name="Bansal K."/>
            <person name="Sharma S."/>
            <person name="Kumar N."/>
            <person name="Patil P.P."/>
            <person name="Chaudhry V."/>
            <person name="Patil P.B."/>
        </authorList>
    </citation>
    <scope>NUCLEOTIDE SEQUENCE [LARGE SCALE GENOMIC DNA]</scope>
    <source>
        <strain evidence="5 8">NS258</strain>
        <strain evidence="3 6">NS319</strain>
        <strain evidence="4 7">SB4</strain>
    </source>
</reference>
<evidence type="ECO:0000313" key="6">
    <source>
        <dbReference type="Proteomes" id="UP000072867"/>
    </source>
</evidence>
<keyword evidence="1" id="KW-0472">Membrane</keyword>
<proteinExistence type="predicted"/>
<evidence type="ECO:0000313" key="4">
    <source>
        <dbReference type="EMBL" id="KTW02935.1"/>
    </source>
</evidence>
<dbReference type="PATRIC" id="fig|33051.3.peg.2525"/>